<protein>
    <submittedName>
        <fullName evidence="2">Uncharacterized protein</fullName>
    </submittedName>
</protein>
<organism evidence="2 3">
    <name type="scientific">Onchocerca volvulus</name>
    <dbReference type="NCBI Taxonomy" id="6282"/>
    <lineage>
        <taxon>Eukaryota</taxon>
        <taxon>Metazoa</taxon>
        <taxon>Ecdysozoa</taxon>
        <taxon>Nematoda</taxon>
        <taxon>Chromadorea</taxon>
        <taxon>Rhabditida</taxon>
        <taxon>Spirurina</taxon>
        <taxon>Spiruromorpha</taxon>
        <taxon>Filarioidea</taxon>
        <taxon>Onchocercidae</taxon>
        <taxon>Onchocerca</taxon>
    </lineage>
</organism>
<dbReference type="Proteomes" id="UP000024404">
    <property type="component" value="Unassembled WGS sequence"/>
</dbReference>
<accession>A0A8R1TYC1</accession>
<reference evidence="3" key="1">
    <citation type="submission" date="2013-10" db="EMBL/GenBank/DDBJ databases">
        <title>Genome sequencing of Onchocerca volvulus.</title>
        <authorList>
            <person name="Cotton J."/>
            <person name="Tsai J."/>
            <person name="Stanley E."/>
            <person name="Tracey A."/>
            <person name="Holroyd N."/>
            <person name="Lustigman S."/>
            <person name="Berriman M."/>
        </authorList>
    </citation>
    <scope>NUCLEOTIDE SEQUENCE</scope>
</reference>
<sequence>MADLRHISIYSPHHQHQHRLRAARTERRHRSKLRHYWITNISSRSVLY</sequence>
<evidence type="ECO:0000256" key="1">
    <source>
        <dbReference type="SAM" id="MobiDB-lite"/>
    </source>
</evidence>
<evidence type="ECO:0000313" key="2">
    <source>
        <dbReference type="EnsemblMetazoa" id="OVOC6995.1"/>
    </source>
</evidence>
<name>A0A8R1TYC1_ONCVO</name>
<evidence type="ECO:0000313" key="3">
    <source>
        <dbReference type="Proteomes" id="UP000024404"/>
    </source>
</evidence>
<proteinExistence type="predicted"/>
<feature type="compositionally biased region" description="Basic residues" evidence="1">
    <location>
        <begin position="13"/>
        <end position="26"/>
    </location>
</feature>
<keyword evidence="3" id="KW-1185">Reference proteome</keyword>
<reference evidence="2" key="2">
    <citation type="submission" date="2022-06" db="UniProtKB">
        <authorList>
            <consortium name="EnsemblMetazoa"/>
        </authorList>
    </citation>
    <scope>IDENTIFICATION</scope>
</reference>
<dbReference type="EMBL" id="CMVM020000185">
    <property type="status" value="NOT_ANNOTATED_CDS"/>
    <property type="molecule type" value="Genomic_DNA"/>
</dbReference>
<dbReference type="AlphaFoldDB" id="A0A8R1TYC1"/>
<dbReference type="EnsemblMetazoa" id="OVOC6995.1">
    <property type="protein sequence ID" value="OVOC6995.1"/>
    <property type="gene ID" value="WBGene00243804"/>
</dbReference>
<feature type="region of interest" description="Disordered" evidence="1">
    <location>
        <begin position="1"/>
        <end position="26"/>
    </location>
</feature>